<evidence type="ECO:0000256" key="3">
    <source>
        <dbReference type="ARBA" id="ARBA00022614"/>
    </source>
</evidence>
<name>A0A8S3S900_MYTED</name>
<dbReference type="SMART" id="SM00369">
    <property type="entry name" value="LRR_TYP"/>
    <property type="match status" value="6"/>
</dbReference>
<evidence type="ECO:0000256" key="2">
    <source>
        <dbReference type="ARBA" id="ARBA00009634"/>
    </source>
</evidence>
<dbReference type="Pfam" id="PF13306">
    <property type="entry name" value="LRR_5"/>
    <property type="match status" value="1"/>
</dbReference>
<feature type="domain" description="TIR" evidence="13">
    <location>
        <begin position="561"/>
        <end position="698"/>
    </location>
</feature>
<comment type="subcellular location">
    <subcellularLocation>
        <location evidence="1">Membrane</location>
        <topology evidence="1">Single-pass type I membrane protein</topology>
    </subcellularLocation>
</comment>
<dbReference type="InterPro" id="IPR000483">
    <property type="entry name" value="Cys-rich_flank_reg_C"/>
</dbReference>
<dbReference type="InterPro" id="IPR001611">
    <property type="entry name" value="Leu-rich_rpt"/>
</dbReference>
<reference evidence="14" key="1">
    <citation type="submission" date="2021-03" db="EMBL/GenBank/DDBJ databases">
        <authorList>
            <person name="Bekaert M."/>
        </authorList>
    </citation>
    <scope>NUCLEOTIDE SEQUENCE</scope>
</reference>
<dbReference type="GO" id="GO:0038023">
    <property type="term" value="F:signaling receptor activity"/>
    <property type="evidence" value="ECO:0007669"/>
    <property type="project" value="TreeGrafter"/>
</dbReference>
<dbReference type="SUPFAM" id="SSF52058">
    <property type="entry name" value="L domain-like"/>
    <property type="match status" value="1"/>
</dbReference>
<keyword evidence="7 11" id="KW-1133">Transmembrane helix</keyword>
<feature type="transmembrane region" description="Helical" evidence="11">
    <location>
        <begin position="505"/>
        <end position="529"/>
    </location>
</feature>
<dbReference type="InterPro" id="IPR032675">
    <property type="entry name" value="LRR_dom_sf"/>
</dbReference>
<feature type="chain" id="PRO_5035903866" evidence="12">
    <location>
        <begin position="24"/>
        <end position="710"/>
    </location>
</feature>
<dbReference type="GO" id="GO:0005886">
    <property type="term" value="C:plasma membrane"/>
    <property type="evidence" value="ECO:0007669"/>
    <property type="project" value="TreeGrafter"/>
</dbReference>
<evidence type="ECO:0000256" key="9">
    <source>
        <dbReference type="ARBA" id="ARBA00023170"/>
    </source>
</evidence>
<comment type="similarity">
    <text evidence="2">Belongs to the Toll-like receptor family.</text>
</comment>
<dbReference type="Gene3D" id="3.80.10.10">
    <property type="entry name" value="Ribonuclease Inhibitor"/>
    <property type="match status" value="3"/>
</dbReference>
<dbReference type="PANTHER" id="PTHR24365:SF522">
    <property type="entry name" value="LOW QUALITY PROTEIN: TOLL-LIKE RECEPTOR 13-RELATED"/>
    <property type="match status" value="1"/>
</dbReference>
<dbReference type="Proteomes" id="UP000683360">
    <property type="component" value="Unassembled WGS sequence"/>
</dbReference>
<proteinExistence type="inferred from homology"/>
<comment type="caution">
    <text evidence="14">The sequence shown here is derived from an EMBL/GenBank/DDBJ whole genome shotgun (WGS) entry which is preliminary data.</text>
</comment>
<evidence type="ECO:0000256" key="12">
    <source>
        <dbReference type="SAM" id="SignalP"/>
    </source>
</evidence>
<evidence type="ECO:0000256" key="5">
    <source>
        <dbReference type="ARBA" id="ARBA00022729"/>
    </source>
</evidence>
<keyword evidence="15" id="KW-1185">Reference proteome</keyword>
<dbReference type="SMART" id="SM00255">
    <property type="entry name" value="TIR"/>
    <property type="match status" value="1"/>
</dbReference>
<feature type="signal peptide" evidence="12">
    <location>
        <begin position="1"/>
        <end position="23"/>
    </location>
</feature>
<dbReference type="OrthoDB" id="6155791at2759"/>
<sequence>MKMFVLNVFYVCIGYMCVYLTESYEKCPKVAIKCNYVYNNKVTCRNLHYIPMIKGFVLTLELRCCYLPHITRQTFQNISSNKIIHLAFKKYNSVQTITTDAFKDLKYLQSLEISWEKQFDVLHFKSSLKSLNVSLLKELYFERNNWNSLPESLFANLAEFKLSIMSLSENNFEIFNASIFTPISGLRTFVCRKCSITDVNANGLKTVEAIDLTSNNIIKIPDFCDATEKHSLAPVLKNLTLSENAIRFILPISFKCLQSLETLFLDGNIMTELTTNGFSMLSSLIRLSINYIPRLKKIRMKAFNNTSLRILQFRQNGFRFDNENSYHFRDLFINTTNLRKLDLSKNYLPHKKQHLLLILSPLKKLRQLHMETTGLAEIPEGLLQNMPFLQELILIGNKIARWNPSTFANMTSLRNLHLDGNLINIINKTSFPTMLLNKIEVFEISNNPFWCTCDQRWFLDMLRSTNITKKIRNWPKFYSCAYPENLKNSLLDSYRPTEAECGINYFTSIIIISVCSVLMFVFFLALILYRCHINLKNLLYFARVHHRIKNGYLKLSSCDDFEFDAFVVYCESDRQWVHNELIKRLEDNELKICIHHRDFQIGEPIINNIEKFMNKSWKIIVVMSNDFAKSEWCLWEVNLALERRRRQGKDALVLIMYRHIDSNHMTSELRTLLNTTPHLIFTEGFGEHMFWNAVVNGINKSLMLPPTAIL</sequence>
<dbReference type="GO" id="GO:0007165">
    <property type="term" value="P:signal transduction"/>
    <property type="evidence" value="ECO:0007669"/>
    <property type="project" value="InterPro"/>
</dbReference>
<dbReference type="EMBL" id="CAJPWZ010001454">
    <property type="protein sequence ID" value="CAG2215756.1"/>
    <property type="molecule type" value="Genomic_DNA"/>
</dbReference>
<dbReference type="InterPro" id="IPR026906">
    <property type="entry name" value="LRR_5"/>
</dbReference>
<dbReference type="Gene3D" id="3.40.50.10140">
    <property type="entry name" value="Toll/interleukin-1 receptor homology (TIR) domain"/>
    <property type="match status" value="1"/>
</dbReference>
<dbReference type="PANTHER" id="PTHR24365">
    <property type="entry name" value="TOLL-LIKE RECEPTOR"/>
    <property type="match status" value="1"/>
</dbReference>
<dbReference type="PROSITE" id="PS50104">
    <property type="entry name" value="TIR"/>
    <property type="match status" value="1"/>
</dbReference>
<keyword evidence="5 12" id="KW-0732">Signal</keyword>
<evidence type="ECO:0000256" key="6">
    <source>
        <dbReference type="ARBA" id="ARBA00022737"/>
    </source>
</evidence>
<evidence type="ECO:0000313" key="15">
    <source>
        <dbReference type="Proteomes" id="UP000683360"/>
    </source>
</evidence>
<keyword evidence="3" id="KW-0433">Leucine-rich repeat</keyword>
<protein>
    <submittedName>
        <fullName evidence="14">TLR13</fullName>
    </submittedName>
</protein>
<dbReference type="Pfam" id="PF13855">
    <property type="entry name" value="LRR_8"/>
    <property type="match status" value="1"/>
</dbReference>
<keyword evidence="10" id="KW-0325">Glycoprotein</keyword>
<accession>A0A8S3S900</accession>
<dbReference type="SUPFAM" id="SSF52200">
    <property type="entry name" value="Toll/Interleukin receptor TIR domain"/>
    <property type="match status" value="1"/>
</dbReference>
<dbReference type="InterPro" id="IPR000157">
    <property type="entry name" value="TIR_dom"/>
</dbReference>
<dbReference type="InterPro" id="IPR035897">
    <property type="entry name" value="Toll_tir_struct_dom_sf"/>
</dbReference>
<evidence type="ECO:0000256" key="4">
    <source>
        <dbReference type="ARBA" id="ARBA00022692"/>
    </source>
</evidence>
<evidence type="ECO:0000256" key="7">
    <source>
        <dbReference type="ARBA" id="ARBA00022989"/>
    </source>
</evidence>
<evidence type="ECO:0000256" key="10">
    <source>
        <dbReference type="ARBA" id="ARBA00023180"/>
    </source>
</evidence>
<evidence type="ECO:0000313" key="14">
    <source>
        <dbReference type="EMBL" id="CAG2215756.1"/>
    </source>
</evidence>
<evidence type="ECO:0000256" key="8">
    <source>
        <dbReference type="ARBA" id="ARBA00023136"/>
    </source>
</evidence>
<dbReference type="InterPro" id="IPR003591">
    <property type="entry name" value="Leu-rich_rpt_typical-subtyp"/>
</dbReference>
<dbReference type="SMART" id="SM00082">
    <property type="entry name" value="LRRCT"/>
    <property type="match status" value="1"/>
</dbReference>
<gene>
    <name evidence="14" type="ORF">MEDL_29521</name>
</gene>
<evidence type="ECO:0000256" key="1">
    <source>
        <dbReference type="ARBA" id="ARBA00004479"/>
    </source>
</evidence>
<evidence type="ECO:0000259" key="13">
    <source>
        <dbReference type="PROSITE" id="PS50104"/>
    </source>
</evidence>
<keyword evidence="9" id="KW-0675">Receptor</keyword>
<keyword evidence="4 11" id="KW-0812">Transmembrane</keyword>
<evidence type="ECO:0000256" key="11">
    <source>
        <dbReference type="SAM" id="Phobius"/>
    </source>
</evidence>
<organism evidence="14 15">
    <name type="scientific">Mytilus edulis</name>
    <name type="common">Blue mussel</name>
    <dbReference type="NCBI Taxonomy" id="6550"/>
    <lineage>
        <taxon>Eukaryota</taxon>
        <taxon>Metazoa</taxon>
        <taxon>Spiralia</taxon>
        <taxon>Lophotrochozoa</taxon>
        <taxon>Mollusca</taxon>
        <taxon>Bivalvia</taxon>
        <taxon>Autobranchia</taxon>
        <taxon>Pteriomorphia</taxon>
        <taxon>Mytilida</taxon>
        <taxon>Mytiloidea</taxon>
        <taxon>Mytilidae</taxon>
        <taxon>Mytilinae</taxon>
        <taxon>Mytilus</taxon>
    </lineage>
</organism>
<keyword evidence="8 11" id="KW-0472">Membrane</keyword>
<dbReference type="Pfam" id="PF01582">
    <property type="entry name" value="TIR"/>
    <property type="match status" value="1"/>
</dbReference>
<keyword evidence="6" id="KW-0677">Repeat</keyword>
<dbReference type="AlphaFoldDB" id="A0A8S3S900"/>